<keyword evidence="2 6" id="KW-0699">rRNA-binding</keyword>
<dbReference type="PANTHER" id="PTHR11831:SF5">
    <property type="entry name" value="40S RIBOSOMAL PROTEIN S9"/>
    <property type="match status" value="1"/>
</dbReference>
<keyword evidence="5 6" id="KW-0687">Ribonucleoprotein</keyword>
<dbReference type="CDD" id="cd00165">
    <property type="entry name" value="S4"/>
    <property type="match status" value="1"/>
</dbReference>
<dbReference type="InterPro" id="IPR022801">
    <property type="entry name" value="Ribosomal_uS4"/>
</dbReference>
<dbReference type="GO" id="GO:0006412">
    <property type="term" value="P:translation"/>
    <property type="evidence" value="ECO:0007669"/>
    <property type="project" value="UniProtKB-UniRule"/>
</dbReference>
<evidence type="ECO:0000313" key="9">
    <source>
        <dbReference type="EMBL" id="AOZ56122.1"/>
    </source>
</evidence>
<reference evidence="9" key="1">
    <citation type="journal article" date="2017" name="Nature">
        <title>Metagenomic exploration of ASGARD archaea illuminates the origin of cellular complexity in eukaryotes.</title>
        <authorList>
            <person name="Zaremba-Niedzwiedzka K."/>
            <person name="Caceres E.F."/>
            <person name="Saw J.H.W."/>
            <person name="Backstrom D."/>
            <person name="Juzokaite L."/>
            <person name="Vancaester E."/>
            <person name="Seitz K.W."/>
            <person name="Anantharaman K."/>
            <person name="Starnawski P."/>
            <person name="Kjeldsen K.U."/>
            <person name="Stott M.B."/>
            <person name="Nunoura T."/>
            <person name="Banfield J.F."/>
            <person name="Schramm A."/>
            <person name="Baker B.J."/>
            <person name="Spang A."/>
            <person name="Ettema T.J.G."/>
        </authorList>
    </citation>
    <scope>NUCLEOTIDE SEQUENCE</scope>
    <source>
        <strain evidence="9">TIV_1</strain>
    </source>
</reference>
<dbReference type="AlphaFoldDB" id="A0A1L2JMN7"/>
<evidence type="ECO:0000259" key="7">
    <source>
        <dbReference type="SMART" id="SM00363"/>
    </source>
</evidence>
<comment type="function">
    <text evidence="6">One of the primary rRNA binding proteins, it binds directly to 16S rRNA where it nucleates assembly of the body of the 30S subunit.</text>
</comment>
<feature type="domain" description="Small ribosomal subunit protein uS4 N-terminal" evidence="8">
    <location>
        <begin position="5"/>
        <end position="102"/>
    </location>
</feature>
<gene>
    <name evidence="6" type="primary">rps4</name>
</gene>
<dbReference type="InterPro" id="IPR005710">
    <property type="entry name" value="Ribosomal_uS4_euk/arc"/>
</dbReference>
<dbReference type="GO" id="GO:0015935">
    <property type="term" value="C:small ribosomal subunit"/>
    <property type="evidence" value="ECO:0007669"/>
    <property type="project" value="InterPro"/>
</dbReference>
<dbReference type="SUPFAM" id="SSF55174">
    <property type="entry name" value="Alpha-L RNA-binding motif"/>
    <property type="match status" value="1"/>
</dbReference>
<proteinExistence type="inferred from homology"/>
<dbReference type="NCBIfam" id="NF003139">
    <property type="entry name" value="PRK04051.1"/>
    <property type="match status" value="1"/>
</dbReference>
<accession>A0A1L2JMN7</accession>
<dbReference type="PANTHER" id="PTHR11831">
    <property type="entry name" value="30S 40S RIBOSOMAL PROTEIN"/>
    <property type="match status" value="1"/>
</dbReference>
<organism evidence="9">
    <name type="scientific">uncultured korarchaeote</name>
    <dbReference type="NCBI Taxonomy" id="161241"/>
    <lineage>
        <taxon>Archaea</taxon>
        <taxon>Thermoproteota</taxon>
        <taxon>environmental samples</taxon>
    </lineage>
</organism>
<evidence type="ECO:0000256" key="5">
    <source>
        <dbReference type="ARBA" id="ARBA00023274"/>
    </source>
</evidence>
<comment type="subunit">
    <text evidence="6">Part of the 30S ribosomal subunit. Contacts protein S5. The interaction surface between S4 and S5 is involved in control of translational fidelity.</text>
</comment>
<dbReference type="Gene3D" id="3.10.290.10">
    <property type="entry name" value="RNA-binding S4 domain"/>
    <property type="match status" value="1"/>
</dbReference>
<dbReference type="GO" id="GO:0003735">
    <property type="term" value="F:structural constituent of ribosome"/>
    <property type="evidence" value="ECO:0007669"/>
    <property type="project" value="InterPro"/>
</dbReference>
<name>A0A1L2JMN7_9CREN</name>
<dbReference type="SMART" id="SM01390">
    <property type="entry name" value="Ribosomal_S4"/>
    <property type="match status" value="1"/>
</dbReference>
<feature type="domain" description="RNA-binding S4" evidence="7">
    <location>
        <begin position="103"/>
        <end position="163"/>
    </location>
</feature>
<dbReference type="NCBIfam" id="TIGR01018">
    <property type="entry name" value="uS4_arch"/>
    <property type="match status" value="1"/>
</dbReference>
<dbReference type="EMBL" id="KX765036">
    <property type="protein sequence ID" value="AOZ56122.1"/>
    <property type="molecule type" value="Genomic_DNA"/>
</dbReference>
<comment type="function">
    <text evidence="6">With S5 and S12 plays an important role in translational accuracy.</text>
</comment>
<dbReference type="InterPro" id="IPR022802">
    <property type="entry name" value="Ribosomal_uS4_arc"/>
</dbReference>
<dbReference type="InterPro" id="IPR001912">
    <property type="entry name" value="Ribosomal_uS4_N"/>
</dbReference>
<dbReference type="HAMAP" id="MF_01306_A">
    <property type="entry name" value="Ribosomal_uS4_A"/>
    <property type="match status" value="1"/>
</dbReference>
<evidence type="ECO:0000256" key="4">
    <source>
        <dbReference type="ARBA" id="ARBA00022980"/>
    </source>
</evidence>
<dbReference type="InterPro" id="IPR002942">
    <property type="entry name" value="S4_RNA-bd"/>
</dbReference>
<evidence type="ECO:0000256" key="1">
    <source>
        <dbReference type="ARBA" id="ARBA00007465"/>
    </source>
</evidence>
<evidence type="ECO:0000259" key="8">
    <source>
        <dbReference type="SMART" id="SM01390"/>
    </source>
</evidence>
<dbReference type="PROSITE" id="PS50889">
    <property type="entry name" value="S4"/>
    <property type="match status" value="1"/>
</dbReference>
<evidence type="ECO:0000256" key="3">
    <source>
        <dbReference type="ARBA" id="ARBA00022884"/>
    </source>
</evidence>
<dbReference type="Pfam" id="PF01479">
    <property type="entry name" value="S4"/>
    <property type="match status" value="1"/>
</dbReference>
<sequence length="167" mass="19707">MGDPKQPRKKYRRPRKPWDKQYLEWSIKLVGEYGLRNKRELLRAHHEASRVRRLARILLSHTESRNIKLEEQLLSRLKRFGIVPDDAVLDDVLDVTAENFLRRRLQTVVYLKGYAKTPYQARQLVVHGHVRVNGRIVKIPSYLVSVEEENTIEVDKEILNKIMGEQS</sequence>
<keyword evidence="4 6" id="KW-0689">Ribosomal protein</keyword>
<keyword evidence="3 6" id="KW-0694">RNA-binding</keyword>
<dbReference type="InterPro" id="IPR036986">
    <property type="entry name" value="S4_RNA-bd_sf"/>
</dbReference>
<evidence type="ECO:0000256" key="6">
    <source>
        <dbReference type="HAMAP-Rule" id="MF_01306"/>
    </source>
</evidence>
<protein>
    <recommendedName>
        <fullName evidence="6">Small ribosomal subunit protein uS4</fullName>
    </recommendedName>
</protein>
<dbReference type="GO" id="GO:0019843">
    <property type="term" value="F:rRNA binding"/>
    <property type="evidence" value="ECO:0007669"/>
    <property type="project" value="UniProtKB-UniRule"/>
</dbReference>
<dbReference type="SMART" id="SM00363">
    <property type="entry name" value="S4"/>
    <property type="match status" value="1"/>
</dbReference>
<dbReference type="GO" id="GO:0042274">
    <property type="term" value="P:ribosomal small subunit biogenesis"/>
    <property type="evidence" value="ECO:0007669"/>
    <property type="project" value="TreeGrafter"/>
</dbReference>
<evidence type="ECO:0000256" key="2">
    <source>
        <dbReference type="ARBA" id="ARBA00022730"/>
    </source>
</evidence>
<comment type="similarity">
    <text evidence="1 6">Belongs to the universal ribosomal protein uS4 family.</text>
</comment>